<evidence type="ECO:0000256" key="9">
    <source>
        <dbReference type="ARBA" id="ARBA00023136"/>
    </source>
</evidence>
<sequence length="599" mass="67329">MLFNKHMLKYYLKYSWLYILGIAALVAVDYVQTWIPDYLGEITDIIKEQPSDAASQMQRILIMIFVVAIVMFAGRMLWRFTLFNASGRVEGNLRHEMFLKSEKLSQKYYHENKVGSIMSWFTTDLETIEEYAGFGVVTIVDAFFLGTIVIVKMVQLDWALAIVAFIPMILIIIWGFLIEKFMSKLWLERQNNYDELYDFSQENFTGIRVIKAFVKETANLHAFAKIAKKNQMKNVSFARVSVIFDVLIELIIAAIAAMLLGFGGYAVYHSVIGQNMVLFGHEVTLGAGGLVAFIALFDSLIWPMIAMGQIVSMRSRAKASLKRVSQFLDAEEDIKNPVNAHVLENVSGKITFNHFSFSYPDAPVEVKSLEDVTFEINAGETIGIVGKIGCGKTTLVNSLLRLYNVEKGSILIDGHDIMECDITSLRNAIAYVPQDNFLFSDKIYNNIAFSDRKKDPVAIQNAAIFADVHDNIAAFKQGYDTVSGERGVTLSGGQKQRISIARAYIKESPIMIMDDSVSAVDVKTEETILKNIREKRKGKTTIVIASRVSTVSKLNRILVLNDGKVEAFDTPENLLKVSPTYQRMVYLQELEKEVEGGAN</sequence>
<evidence type="ECO:0000256" key="3">
    <source>
        <dbReference type="ARBA" id="ARBA00022448"/>
    </source>
</evidence>
<reference evidence="13 14" key="1">
    <citation type="submission" date="2018-08" db="EMBL/GenBank/DDBJ databases">
        <title>Genomic Encyclopedia of Archaeal and Bacterial Type Strains, Phase II (KMG-II): from individual species to whole genera.</title>
        <authorList>
            <person name="Goeker M."/>
        </authorList>
    </citation>
    <scope>NUCLEOTIDE SEQUENCE [LARGE SCALE GENOMIC DNA]</scope>
    <source>
        <strain evidence="13 14">ATCC 27112</strain>
    </source>
</reference>
<evidence type="ECO:0000313" key="13">
    <source>
        <dbReference type="EMBL" id="RIA78620.1"/>
    </source>
</evidence>
<dbReference type="InterPro" id="IPR017871">
    <property type="entry name" value="ABC_transporter-like_CS"/>
</dbReference>
<evidence type="ECO:0000259" key="12">
    <source>
        <dbReference type="PROSITE" id="PS50929"/>
    </source>
</evidence>
<dbReference type="InParanoid" id="A0A397RW94"/>
<gene>
    <name evidence="13" type="ORF">EI71_00181</name>
</gene>
<keyword evidence="9 10" id="KW-0472">Membrane</keyword>
<dbReference type="EMBL" id="QXEV01000001">
    <property type="protein sequence ID" value="RIA78620.1"/>
    <property type="molecule type" value="Genomic_DNA"/>
</dbReference>
<name>A0A397RW94_9MOLU</name>
<keyword evidence="3" id="KW-0813">Transport</keyword>
<evidence type="ECO:0000256" key="10">
    <source>
        <dbReference type="SAM" id="Phobius"/>
    </source>
</evidence>
<dbReference type="InterPro" id="IPR036640">
    <property type="entry name" value="ABC1_TM_sf"/>
</dbReference>
<keyword evidence="5 10" id="KW-0812">Transmembrane</keyword>
<dbReference type="PROSITE" id="PS50893">
    <property type="entry name" value="ABC_TRANSPORTER_2"/>
    <property type="match status" value="1"/>
</dbReference>
<evidence type="ECO:0000259" key="11">
    <source>
        <dbReference type="PROSITE" id="PS50893"/>
    </source>
</evidence>
<dbReference type="Pfam" id="PF00005">
    <property type="entry name" value="ABC_tran"/>
    <property type="match status" value="1"/>
</dbReference>
<keyword evidence="7 13" id="KW-0067">ATP-binding</keyword>
<feature type="transmembrane region" description="Helical" evidence="10">
    <location>
        <begin position="288"/>
        <end position="313"/>
    </location>
</feature>
<dbReference type="GO" id="GO:0005524">
    <property type="term" value="F:ATP binding"/>
    <property type="evidence" value="ECO:0007669"/>
    <property type="project" value="UniProtKB-KW"/>
</dbReference>
<keyword evidence="4" id="KW-1003">Cell membrane</keyword>
<dbReference type="Proteomes" id="UP000266506">
    <property type="component" value="Unassembled WGS sequence"/>
</dbReference>
<evidence type="ECO:0000256" key="7">
    <source>
        <dbReference type="ARBA" id="ARBA00022840"/>
    </source>
</evidence>
<protein>
    <submittedName>
        <fullName evidence="13">ATP-binding cassette subfamily B protein</fullName>
    </submittedName>
</protein>
<dbReference type="Gene3D" id="1.20.1560.10">
    <property type="entry name" value="ABC transporter type 1, transmembrane domain"/>
    <property type="match status" value="1"/>
</dbReference>
<evidence type="ECO:0000256" key="1">
    <source>
        <dbReference type="ARBA" id="ARBA00004651"/>
    </source>
</evidence>
<dbReference type="SUPFAM" id="SSF90123">
    <property type="entry name" value="ABC transporter transmembrane region"/>
    <property type="match status" value="1"/>
</dbReference>
<keyword evidence="6" id="KW-0547">Nucleotide-binding</keyword>
<dbReference type="InterPro" id="IPR003439">
    <property type="entry name" value="ABC_transporter-like_ATP-bd"/>
</dbReference>
<dbReference type="InterPro" id="IPR003593">
    <property type="entry name" value="AAA+_ATPase"/>
</dbReference>
<organism evidence="13 14">
    <name type="scientific">Anaeroplasma bactoclasticum</name>
    <dbReference type="NCBI Taxonomy" id="2088"/>
    <lineage>
        <taxon>Bacteria</taxon>
        <taxon>Bacillati</taxon>
        <taxon>Mycoplasmatota</taxon>
        <taxon>Mollicutes</taxon>
        <taxon>Anaeroplasmatales</taxon>
        <taxon>Anaeroplasmataceae</taxon>
        <taxon>Anaeroplasma</taxon>
    </lineage>
</organism>
<evidence type="ECO:0000256" key="5">
    <source>
        <dbReference type="ARBA" id="ARBA00022692"/>
    </source>
</evidence>
<dbReference type="PANTHER" id="PTHR43394">
    <property type="entry name" value="ATP-DEPENDENT PERMEASE MDL1, MITOCHONDRIAL"/>
    <property type="match status" value="1"/>
</dbReference>
<dbReference type="GO" id="GO:0005886">
    <property type="term" value="C:plasma membrane"/>
    <property type="evidence" value="ECO:0007669"/>
    <property type="project" value="UniProtKB-SubCell"/>
</dbReference>
<dbReference type="FunCoup" id="A0A397RW94">
    <property type="interactions" value="69"/>
</dbReference>
<evidence type="ECO:0000256" key="6">
    <source>
        <dbReference type="ARBA" id="ARBA00022741"/>
    </source>
</evidence>
<dbReference type="InterPro" id="IPR011527">
    <property type="entry name" value="ABC1_TM_dom"/>
</dbReference>
<dbReference type="GO" id="GO:0016887">
    <property type="term" value="F:ATP hydrolysis activity"/>
    <property type="evidence" value="ECO:0007669"/>
    <property type="project" value="InterPro"/>
</dbReference>
<dbReference type="PROSITE" id="PS00211">
    <property type="entry name" value="ABC_TRANSPORTER_1"/>
    <property type="match status" value="1"/>
</dbReference>
<dbReference type="FunFam" id="3.40.50.300:FF:000221">
    <property type="entry name" value="Multidrug ABC transporter ATP-binding protein"/>
    <property type="match status" value="1"/>
</dbReference>
<dbReference type="InterPro" id="IPR039421">
    <property type="entry name" value="Type_1_exporter"/>
</dbReference>
<feature type="transmembrane region" description="Helical" evidence="10">
    <location>
        <begin position="12"/>
        <end position="31"/>
    </location>
</feature>
<proteinExistence type="inferred from homology"/>
<dbReference type="Gene3D" id="3.40.50.300">
    <property type="entry name" value="P-loop containing nucleotide triphosphate hydrolases"/>
    <property type="match status" value="1"/>
</dbReference>
<feature type="transmembrane region" description="Helical" evidence="10">
    <location>
        <begin position="242"/>
        <end position="268"/>
    </location>
</feature>
<feature type="transmembrane region" description="Helical" evidence="10">
    <location>
        <begin position="60"/>
        <end position="78"/>
    </location>
</feature>
<evidence type="ECO:0000256" key="2">
    <source>
        <dbReference type="ARBA" id="ARBA00005417"/>
    </source>
</evidence>
<keyword evidence="8 10" id="KW-1133">Transmembrane helix</keyword>
<feature type="domain" description="ABC transmembrane type-1" evidence="12">
    <location>
        <begin position="19"/>
        <end position="316"/>
    </location>
</feature>
<evidence type="ECO:0000256" key="4">
    <source>
        <dbReference type="ARBA" id="ARBA00022475"/>
    </source>
</evidence>
<dbReference type="Pfam" id="PF00664">
    <property type="entry name" value="ABC_membrane"/>
    <property type="match status" value="1"/>
</dbReference>
<dbReference type="OrthoDB" id="9762778at2"/>
<dbReference type="AlphaFoldDB" id="A0A397RW94"/>
<dbReference type="InterPro" id="IPR027417">
    <property type="entry name" value="P-loop_NTPase"/>
</dbReference>
<feature type="transmembrane region" description="Helical" evidence="10">
    <location>
        <begin position="158"/>
        <end position="178"/>
    </location>
</feature>
<evidence type="ECO:0000313" key="14">
    <source>
        <dbReference type="Proteomes" id="UP000266506"/>
    </source>
</evidence>
<evidence type="ECO:0000256" key="8">
    <source>
        <dbReference type="ARBA" id="ARBA00022989"/>
    </source>
</evidence>
<feature type="domain" description="ABC transporter" evidence="11">
    <location>
        <begin position="350"/>
        <end position="587"/>
    </location>
</feature>
<dbReference type="CDD" id="cd18541">
    <property type="entry name" value="ABC_6TM_TmrB_like"/>
    <property type="match status" value="1"/>
</dbReference>
<comment type="caution">
    <text evidence="13">The sequence shown here is derived from an EMBL/GenBank/DDBJ whole genome shotgun (WGS) entry which is preliminary data.</text>
</comment>
<dbReference type="GO" id="GO:0015421">
    <property type="term" value="F:ABC-type oligopeptide transporter activity"/>
    <property type="evidence" value="ECO:0007669"/>
    <property type="project" value="TreeGrafter"/>
</dbReference>
<dbReference type="SUPFAM" id="SSF52540">
    <property type="entry name" value="P-loop containing nucleoside triphosphate hydrolases"/>
    <property type="match status" value="1"/>
</dbReference>
<dbReference type="SMART" id="SM00382">
    <property type="entry name" value="AAA"/>
    <property type="match status" value="1"/>
</dbReference>
<accession>A0A397RW94</accession>
<comment type="subcellular location">
    <subcellularLocation>
        <location evidence="1">Cell membrane</location>
        <topology evidence="1">Multi-pass membrane protein</topology>
    </subcellularLocation>
</comment>
<comment type="similarity">
    <text evidence="2">Belongs to the ABC transporter superfamily.</text>
</comment>
<dbReference type="PANTHER" id="PTHR43394:SF1">
    <property type="entry name" value="ATP-BINDING CASSETTE SUB-FAMILY B MEMBER 10, MITOCHONDRIAL"/>
    <property type="match status" value="1"/>
</dbReference>
<dbReference type="PROSITE" id="PS50929">
    <property type="entry name" value="ABC_TM1F"/>
    <property type="match status" value="1"/>
</dbReference>
<keyword evidence="14" id="KW-1185">Reference proteome</keyword>
<feature type="transmembrane region" description="Helical" evidence="10">
    <location>
        <begin position="131"/>
        <end position="152"/>
    </location>
</feature>